<dbReference type="Pfam" id="PF13424">
    <property type="entry name" value="TPR_12"/>
    <property type="match status" value="2"/>
</dbReference>
<dbReference type="InterPro" id="IPR027417">
    <property type="entry name" value="P-loop_NTPase"/>
</dbReference>
<gene>
    <name evidence="4" type="ORF">ACFO0C_41700</name>
</gene>
<dbReference type="PANTHER" id="PTHR35807">
    <property type="entry name" value="TRANSCRIPTIONAL REGULATOR REDD-RELATED"/>
    <property type="match status" value="1"/>
</dbReference>
<protein>
    <submittedName>
        <fullName evidence="4">BTAD domain-containing putative transcriptional regulator</fullName>
    </submittedName>
</protein>
<comment type="caution">
    <text evidence="4">The sequence shown here is derived from an EMBL/GenBank/DDBJ whole genome shotgun (WGS) entry which is preliminary data.</text>
</comment>
<dbReference type="Pfam" id="PF03704">
    <property type="entry name" value="BTAD"/>
    <property type="match status" value="1"/>
</dbReference>
<dbReference type="CDD" id="cd15831">
    <property type="entry name" value="BTAD"/>
    <property type="match status" value="1"/>
</dbReference>
<dbReference type="Gene3D" id="1.10.10.10">
    <property type="entry name" value="Winged helix-like DNA-binding domain superfamily/Winged helix DNA-binding domain"/>
    <property type="match status" value="1"/>
</dbReference>
<evidence type="ECO:0000259" key="3">
    <source>
        <dbReference type="SMART" id="SM01043"/>
    </source>
</evidence>
<keyword evidence="5" id="KW-1185">Reference proteome</keyword>
<dbReference type="SUPFAM" id="SSF46894">
    <property type="entry name" value="C-terminal effector domain of the bipartite response regulators"/>
    <property type="match status" value="1"/>
</dbReference>
<keyword evidence="1" id="KW-0805">Transcription regulation</keyword>
<dbReference type="InterPro" id="IPR005158">
    <property type="entry name" value="BTAD"/>
</dbReference>
<dbReference type="InterPro" id="IPR056681">
    <property type="entry name" value="DUF7779"/>
</dbReference>
<dbReference type="SUPFAM" id="SSF52540">
    <property type="entry name" value="P-loop containing nucleoside triphosphate hydrolases"/>
    <property type="match status" value="1"/>
</dbReference>
<dbReference type="Gene3D" id="1.25.40.10">
    <property type="entry name" value="Tetratricopeptide repeat domain"/>
    <property type="match status" value="3"/>
</dbReference>
<dbReference type="Gene3D" id="3.40.50.300">
    <property type="entry name" value="P-loop containing nucleotide triphosphate hydrolases"/>
    <property type="match status" value="1"/>
</dbReference>
<evidence type="ECO:0000256" key="2">
    <source>
        <dbReference type="ARBA" id="ARBA00023163"/>
    </source>
</evidence>
<dbReference type="SUPFAM" id="SSF48452">
    <property type="entry name" value="TPR-like"/>
    <property type="match status" value="3"/>
</dbReference>
<sequence length="999" mass="106890">MTGTALHVLGPLEFLRDGHWLPPARGHQVRLLAALACSPGRAVPVEALTGVLWGGRAPRDPATALQPEISRLRQALAPAGIPIRYTTGAYTLVVEPDRVDLCRFEDLAARGGEALRSGDHARAADLLDRALGLWRGPAFADLTGEPFDSARRRLHEQRLTTRLALAEAHLATGRHGETVASLTELAEEHTLHEGLAGQLMLALYRSGRTGDAMGVYHRVRHRLAEELGQSPGPALVRLYERMLAQDHALDWAAGPRPRVWNLPPANPKFCGRAAVLATLTALLDPAGAVVLHGLPGIGKSQLALRYAHDQDLRTVWWCPAETPDLLDASLSSLADELGVSVTGDLDRTRIAVRRALADRTGWLLVLDNAADLGHLRSWLPDTRTGRVLITSRNADWEGYAKPLAVPVFADDESQRFLLAHVGGDPASAAVLAGRLGNLPLALEQAAAFCRRTGDSLGTYLDLLDQRGRDMLARGRTGDYDGTVATTLRLAFARVAHDDPYAAGLLRACAFLAADDIPTAVLRTAVAGLDDPIGLGEAIGALMRYSLVDRRGDAVSLHRLVQELVRAETPAGQRRDLLTRLVAALDTAPATPGDRHSPHLAVLLGHLDAEALWPRRTAGLVCRTARHLDERGVYAAAGRLTNLALRVLDRAGPDDTAGRADLLSELGRTLDRAGCDLHSARHLLREALSILDRAPGDTTLAVGRTLSRLAHALHCADLTWEAYEAHERALVLLRAAPDRVELGHALAGFGTTLWWSRDLARAEAAFTESIVILTAERGPDSSDVAIARGGLGTVLQDRGDLAAARTQLELSVAALRAAHPEDGDAHPDVAQNLDKLGYLLRLTGDVAAARDCHGRAVHALERLFGADDPRVAMALTNLGLDELDAGDVERAVTTQARAAALFVEVYGPRHSSSLIARGRHGTALLAAGRAAEAVEVLRAVTEDHRNSGGKRPDPELGRALADLARAERRAGREADAAAHEHEAAAELAGVLPESYAAKSD</sequence>
<dbReference type="InterPro" id="IPR011990">
    <property type="entry name" value="TPR-like_helical_dom_sf"/>
</dbReference>
<dbReference type="Proteomes" id="UP001595867">
    <property type="component" value="Unassembled WGS sequence"/>
</dbReference>
<proteinExistence type="predicted"/>
<dbReference type="EMBL" id="JBHSBL010000028">
    <property type="protein sequence ID" value="MFC4071491.1"/>
    <property type="molecule type" value="Genomic_DNA"/>
</dbReference>
<dbReference type="SMART" id="SM01043">
    <property type="entry name" value="BTAD"/>
    <property type="match status" value="1"/>
</dbReference>
<evidence type="ECO:0000313" key="4">
    <source>
        <dbReference type="EMBL" id="MFC4071491.1"/>
    </source>
</evidence>
<dbReference type="Pfam" id="PF25000">
    <property type="entry name" value="DUF7779"/>
    <property type="match status" value="1"/>
</dbReference>
<feature type="domain" description="Bacterial transcriptional activator" evidence="3">
    <location>
        <begin position="99"/>
        <end position="243"/>
    </location>
</feature>
<organism evidence="4 5">
    <name type="scientific">Actinoplanes subglobosus</name>
    <dbReference type="NCBI Taxonomy" id="1547892"/>
    <lineage>
        <taxon>Bacteria</taxon>
        <taxon>Bacillati</taxon>
        <taxon>Actinomycetota</taxon>
        <taxon>Actinomycetes</taxon>
        <taxon>Micromonosporales</taxon>
        <taxon>Micromonosporaceae</taxon>
        <taxon>Actinoplanes</taxon>
    </lineage>
</organism>
<dbReference type="InterPro" id="IPR016032">
    <property type="entry name" value="Sig_transdc_resp-reg_C-effctor"/>
</dbReference>
<dbReference type="RefSeq" id="WP_378072367.1">
    <property type="nucleotide sequence ID" value="NZ_JBHSBL010000028.1"/>
</dbReference>
<dbReference type="InterPro" id="IPR036388">
    <property type="entry name" value="WH-like_DNA-bd_sf"/>
</dbReference>
<evidence type="ECO:0000313" key="5">
    <source>
        <dbReference type="Proteomes" id="UP001595867"/>
    </source>
</evidence>
<reference evidence="5" key="1">
    <citation type="journal article" date="2019" name="Int. J. Syst. Evol. Microbiol.">
        <title>The Global Catalogue of Microorganisms (GCM) 10K type strain sequencing project: providing services to taxonomists for standard genome sequencing and annotation.</title>
        <authorList>
            <consortium name="The Broad Institute Genomics Platform"/>
            <consortium name="The Broad Institute Genome Sequencing Center for Infectious Disease"/>
            <person name="Wu L."/>
            <person name="Ma J."/>
        </authorList>
    </citation>
    <scope>NUCLEOTIDE SEQUENCE [LARGE SCALE GENOMIC DNA]</scope>
    <source>
        <strain evidence="5">TBRC 5832</strain>
    </source>
</reference>
<dbReference type="PANTHER" id="PTHR35807:SF1">
    <property type="entry name" value="TRANSCRIPTIONAL REGULATOR REDD"/>
    <property type="match status" value="1"/>
</dbReference>
<dbReference type="InterPro" id="IPR051677">
    <property type="entry name" value="AfsR-DnrI-RedD_regulator"/>
</dbReference>
<keyword evidence="2" id="KW-0804">Transcription</keyword>
<name>A0ABV8J631_9ACTN</name>
<evidence type="ECO:0000256" key="1">
    <source>
        <dbReference type="ARBA" id="ARBA00023015"/>
    </source>
</evidence>
<dbReference type="Pfam" id="PF13374">
    <property type="entry name" value="TPR_10"/>
    <property type="match status" value="1"/>
</dbReference>
<accession>A0ABV8J631</accession>